<evidence type="ECO:0000256" key="10">
    <source>
        <dbReference type="ARBA" id="ARBA00023310"/>
    </source>
</evidence>
<evidence type="ECO:0000313" key="17">
    <source>
        <dbReference type="Ensembl" id="ENSCPRP00005021443.1"/>
    </source>
</evidence>
<dbReference type="NCBIfam" id="TIGR00962">
    <property type="entry name" value="atpA"/>
    <property type="match status" value="1"/>
</dbReference>
<dbReference type="InterPro" id="IPR023366">
    <property type="entry name" value="ATP_synth_asu-like_sf"/>
</dbReference>
<evidence type="ECO:0000259" key="16">
    <source>
        <dbReference type="Pfam" id="PF02874"/>
    </source>
</evidence>
<dbReference type="GO" id="GO:0046933">
    <property type="term" value="F:proton-transporting ATP synthase activity, rotational mechanism"/>
    <property type="evidence" value="ECO:0007669"/>
    <property type="project" value="Ensembl"/>
</dbReference>
<evidence type="ECO:0000256" key="5">
    <source>
        <dbReference type="ARBA" id="ARBA00022781"/>
    </source>
</evidence>
<evidence type="ECO:0000256" key="3">
    <source>
        <dbReference type="ARBA" id="ARBA00022448"/>
    </source>
</evidence>
<dbReference type="CDD" id="cd18116">
    <property type="entry name" value="ATP-synt_F1_alpha_N"/>
    <property type="match status" value="1"/>
</dbReference>
<proteinExistence type="inferred from homology"/>
<keyword evidence="3 11" id="KW-0813">Transport</keyword>
<dbReference type="InterPro" id="IPR005294">
    <property type="entry name" value="ATP_synth_F1_asu"/>
</dbReference>
<keyword evidence="10 12" id="KW-0066">ATP synthesis</keyword>
<dbReference type="HAMAP" id="MF_01346">
    <property type="entry name" value="ATP_synth_alpha_bact"/>
    <property type="match status" value="1"/>
</dbReference>
<evidence type="ECO:0000256" key="8">
    <source>
        <dbReference type="ARBA" id="ARBA00023136"/>
    </source>
</evidence>
<dbReference type="InterPro" id="IPR020003">
    <property type="entry name" value="ATPase_a/bsu_AS"/>
</dbReference>
<protein>
    <recommendedName>
        <fullName evidence="12">ATP synthase subunit alpha</fullName>
    </recommendedName>
</protein>
<dbReference type="AlphaFoldDB" id="A0A7M4FAD4"/>
<feature type="domain" description="ATPase F1/V1/A1 complex alpha/beta subunit nucleotide-binding" evidence="14">
    <location>
        <begin position="250"/>
        <end position="473"/>
    </location>
</feature>
<name>A0A7M4FAD4_CROPO</name>
<keyword evidence="6 12" id="KW-0067">ATP-binding</keyword>
<dbReference type="GO" id="GO:0042288">
    <property type="term" value="F:MHC class I protein binding"/>
    <property type="evidence" value="ECO:0007669"/>
    <property type="project" value="Ensembl"/>
</dbReference>
<evidence type="ECO:0000259" key="14">
    <source>
        <dbReference type="Pfam" id="PF00006"/>
    </source>
</evidence>
<evidence type="ECO:0000256" key="12">
    <source>
        <dbReference type="RuleBase" id="RU003551"/>
    </source>
</evidence>
<dbReference type="GO" id="GO:0005886">
    <property type="term" value="C:plasma membrane"/>
    <property type="evidence" value="ECO:0007669"/>
    <property type="project" value="Ensembl"/>
</dbReference>
<keyword evidence="7 11" id="KW-0406">Ion transport</keyword>
<dbReference type="InterPro" id="IPR004100">
    <property type="entry name" value="ATPase_F1/V1/A1_a/bsu_N"/>
</dbReference>
<dbReference type="NCBIfam" id="NF009884">
    <property type="entry name" value="PRK13343.1"/>
    <property type="match status" value="1"/>
</dbReference>
<dbReference type="InterPro" id="IPR033732">
    <property type="entry name" value="ATP_synth_F1_a_nt-bd_dom"/>
</dbReference>
<evidence type="ECO:0000256" key="11">
    <source>
        <dbReference type="RuleBase" id="RU000339"/>
    </source>
</evidence>
<evidence type="ECO:0000256" key="9">
    <source>
        <dbReference type="ARBA" id="ARBA00023196"/>
    </source>
</evidence>
<feature type="domain" description="ATPase F1/V1/A1 complex alpha/beta subunit N-terminal" evidence="16">
    <location>
        <begin position="127"/>
        <end position="193"/>
    </location>
</feature>
<dbReference type="Pfam" id="PF00006">
    <property type="entry name" value="ATP-synt_ab"/>
    <property type="match status" value="1"/>
</dbReference>
<dbReference type="Gene3D" id="2.40.30.20">
    <property type="match status" value="1"/>
</dbReference>
<evidence type="ECO:0000313" key="18">
    <source>
        <dbReference type="Proteomes" id="UP000594220"/>
    </source>
</evidence>
<dbReference type="GO" id="GO:0043532">
    <property type="term" value="F:angiostatin binding"/>
    <property type="evidence" value="ECO:0007669"/>
    <property type="project" value="Ensembl"/>
</dbReference>
<dbReference type="GeneTree" id="ENSGT00550000074846"/>
<evidence type="ECO:0000256" key="4">
    <source>
        <dbReference type="ARBA" id="ARBA00022741"/>
    </source>
</evidence>
<dbReference type="SUPFAM" id="SSF47917">
    <property type="entry name" value="C-terminal domain of alpha and beta subunits of F1 ATP synthase"/>
    <property type="match status" value="1"/>
</dbReference>
<dbReference type="FunFam" id="2.40.30.20:FF:000001">
    <property type="entry name" value="ATP synthase subunit alpha"/>
    <property type="match status" value="1"/>
</dbReference>
<evidence type="ECO:0000256" key="1">
    <source>
        <dbReference type="ARBA" id="ARBA00004443"/>
    </source>
</evidence>
<dbReference type="GO" id="GO:0005524">
    <property type="term" value="F:ATP binding"/>
    <property type="evidence" value="ECO:0007669"/>
    <property type="project" value="UniProtKB-KW"/>
</dbReference>
<dbReference type="GO" id="GO:0045259">
    <property type="term" value="C:proton-transporting ATP synthase complex"/>
    <property type="evidence" value="ECO:0007669"/>
    <property type="project" value="UniProtKB-KW"/>
</dbReference>
<comment type="similarity">
    <text evidence="2 11">Belongs to the ATPase alpha/beta chains family.</text>
</comment>
<dbReference type="InterPro" id="IPR000793">
    <property type="entry name" value="ATP_synth_asu_C"/>
</dbReference>
<dbReference type="PANTHER" id="PTHR48082:SF2">
    <property type="entry name" value="ATP SYNTHASE SUBUNIT ALPHA, MITOCHONDRIAL"/>
    <property type="match status" value="1"/>
</dbReference>
<reference evidence="17" key="1">
    <citation type="submission" date="2025-08" db="UniProtKB">
        <authorList>
            <consortium name="Ensembl"/>
        </authorList>
    </citation>
    <scope>IDENTIFICATION</scope>
</reference>
<dbReference type="OMA" id="INQRDNW"/>
<dbReference type="Proteomes" id="UP000594220">
    <property type="component" value="Unplaced"/>
</dbReference>
<dbReference type="Gene3D" id="1.20.150.20">
    <property type="entry name" value="ATP synthase alpha/beta chain, C-terminal domain"/>
    <property type="match status" value="1"/>
</dbReference>
<reference evidence="17" key="2">
    <citation type="submission" date="2025-09" db="UniProtKB">
        <authorList>
            <consortium name="Ensembl"/>
        </authorList>
    </citation>
    <scope>IDENTIFICATION</scope>
</reference>
<keyword evidence="5 11" id="KW-0375">Hydrogen ion transport</keyword>
<evidence type="ECO:0000256" key="7">
    <source>
        <dbReference type="ARBA" id="ARBA00023065"/>
    </source>
</evidence>
<dbReference type="GO" id="GO:0043531">
    <property type="term" value="F:ADP binding"/>
    <property type="evidence" value="ECO:0007669"/>
    <property type="project" value="TreeGrafter"/>
</dbReference>
<dbReference type="InterPro" id="IPR036121">
    <property type="entry name" value="ATPase_F1/V1/A1_a/bsu_N_sf"/>
</dbReference>
<comment type="subcellular location">
    <subcellularLocation>
        <location evidence="1">Mitochondrion inner membrane</location>
        <topology evidence="1">Peripheral membrane protein</topology>
        <orientation evidence="1">Matrix side</orientation>
    </subcellularLocation>
</comment>
<dbReference type="InterPro" id="IPR027417">
    <property type="entry name" value="P-loop_NTPase"/>
</dbReference>
<dbReference type="GO" id="GO:0042776">
    <property type="term" value="P:proton motive force-driven mitochondrial ATP synthesis"/>
    <property type="evidence" value="ECO:0007669"/>
    <property type="project" value="Ensembl"/>
</dbReference>
<dbReference type="InterPro" id="IPR000194">
    <property type="entry name" value="ATPase_F1/V1/A1_a/bsu_nucl-bd"/>
</dbReference>
<dbReference type="GO" id="GO:0005743">
    <property type="term" value="C:mitochondrial inner membrane"/>
    <property type="evidence" value="ECO:0007669"/>
    <property type="project" value="UniProtKB-SubCell"/>
</dbReference>
<evidence type="ECO:0000256" key="6">
    <source>
        <dbReference type="ARBA" id="ARBA00022840"/>
    </source>
</evidence>
<dbReference type="Gene3D" id="3.40.50.300">
    <property type="entry name" value="P-loop containing nucleotide triphosphate hydrolases"/>
    <property type="match status" value="1"/>
</dbReference>
<dbReference type="GO" id="GO:0006629">
    <property type="term" value="P:lipid metabolic process"/>
    <property type="evidence" value="ECO:0007669"/>
    <property type="project" value="Ensembl"/>
</dbReference>
<evidence type="ECO:0000256" key="13">
    <source>
        <dbReference type="SAM" id="MobiDB-lite"/>
    </source>
</evidence>
<keyword evidence="18" id="KW-1185">Reference proteome</keyword>
<keyword evidence="4 12" id="KW-0547">Nucleotide-binding</keyword>
<dbReference type="GO" id="GO:0001937">
    <property type="term" value="P:negative regulation of endothelial cell proliferation"/>
    <property type="evidence" value="ECO:0007669"/>
    <property type="project" value="Ensembl"/>
</dbReference>
<dbReference type="FunFam" id="3.40.50.300:FF:002432">
    <property type="entry name" value="ATP synthase subunit alpha, mitochondrial"/>
    <property type="match status" value="1"/>
</dbReference>
<sequence length="611" mass="66235">MEEELPGQADLSPNGGSRGRGLPAEGAGRRPFCAGVLRRQELPPHELPSLFFLLFRRTMLSVRVAAALARSLPRQAGLVSRNALAAAFVASRNIHASQTSFQKTGTAEVSSILEERILGADTSAELEETGRVLSIGDGIARVYGLRNVQAEEMVEFSSGLKGMSLNLEPDNVGVVVFGNDRLIKEGDIVKRTGAIVDVPVGDELLGRVVDALGNPIDGKGPITSKMRRRVGLKAPGIIPRISVREPMQTGIKAVDSLVPIGRGQRELIIGDRQTGKTAIAIDTIINQKRFNDGTDEKKKLYCIYVAIGQKRSTVAQLVKRLTDADAMKYTIVVSATASDAAPLQYLAPYSGCSMGEYFRDNGKHALIIYDDLSKQAVAYRQMSLLLRRPPGREAYPGDVFYLHSRLLERAAKMNDAFGGGSLTALPVIETQAGDVSAYIPTNVISITDGQIFLETELFYKGIRPAINVGLSVSRVGSAAQTRAMKQVAGTMKLELAQYREVAAFAQFGSDLDAATQQLLNRGVRLTELLKQGQYVPMAIEEQVAVIYAGVRGHLDKLEPSKITKFESAFLAHVLSQHQALLATIRTDGKISEQTEAKLKEIVTNFLATFEA</sequence>
<dbReference type="CDD" id="cd18113">
    <property type="entry name" value="ATP-synt_F1_alpha_C"/>
    <property type="match status" value="1"/>
</dbReference>
<evidence type="ECO:0000259" key="15">
    <source>
        <dbReference type="Pfam" id="PF00306"/>
    </source>
</evidence>
<organism evidence="17 18">
    <name type="scientific">Crocodylus porosus</name>
    <name type="common">Saltwater crocodile</name>
    <name type="synonym">Estuarine crocodile</name>
    <dbReference type="NCBI Taxonomy" id="8502"/>
    <lineage>
        <taxon>Eukaryota</taxon>
        <taxon>Metazoa</taxon>
        <taxon>Chordata</taxon>
        <taxon>Craniata</taxon>
        <taxon>Vertebrata</taxon>
        <taxon>Euteleostomi</taxon>
        <taxon>Archelosauria</taxon>
        <taxon>Archosauria</taxon>
        <taxon>Crocodylia</taxon>
        <taxon>Longirostres</taxon>
        <taxon>Crocodylidae</taxon>
        <taxon>Crocodylus</taxon>
    </lineage>
</organism>
<accession>A0A7M4FAD4</accession>
<gene>
    <name evidence="17" type="primary">ATP5F1A</name>
</gene>
<dbReference type="Pfam" id="PF00306">
    <property type="entry name" value="ATP-synt_ab_C"/>
    <property type="match status" value="1"/>
</dbReference>
<dbReference type="CDD" id="cd01132">
    <property type="entry name" value="F1-ATPase_alpha_CD"/>
    <property type="match status" value="1"/>
</dbReference>
<dbReference type="PROSITE" id="PS00152">
    <property type="entry name" value="ATPASE_ALPHA_BETA"/>
    <property type="match status" value="1"/>
</dbReference>
<feature type="region of interest" description="Disordered" evidence="13">
    <location>
        <begin position="1"/>
        <end position="26"/>
    </location>
</feature>
<dbReference type="GO" id="GO:0043536">
    <property type="term" value="P:positive regulation of blood vessel endothelial cell migration"/>
    <property type="evidence" value="ECO:0007669"/>
    <property type="project" value="Ensembl"/>
</dbReference>
<dbReference type="SUPFAM" id="SSF50615">
    <property type="entry name" value="N-terminal domain of alpha and beta subunits of F1 ATP synthase"/>
    <property type="match status" value="1"/>
</dbReference>
<feature type="domain" description="ATP synthase alpha subunit C-terminal" evidence="15">
    <location>
        <begin position="480"/>
        <end position="605"/>
    </location>
</feature>
<keyword evidence="8" id="KW-0472">Membrane</keyword>
<dbReference type="Pfam" id="PF02874">
    <property type="entry name" value="ATP-synt_ab_N"/>
    <property type="match status" value="1"/>
</dbReference>
<evidence type="ECO:0000256" key="2">
    <source>
        <dbReference type="ARBA" id="ARBA00008936"/>
    </source>
</evidence>
<comment type="function">
    <text evidence="12">Produces ATP from ADP in the presence of a proton gradient across the membrane.</text>
</comment>
<keyword evidence="9 12" id="KW-0139">CF(1)</keyword>
<dbReference type="Ensembl" id="ENSCPRT00005025053.1">
    <property type="protein sequence ID" value="ENSCPRP00005021443.1"/>
    <property type="gene ID" value="ENSCPRG00005014898.1"/>
</dbReference>
<dbReference type="InterPro" id="IPR038376">
    <property type="entry name" value="ATP_synth_asu_C_sf"/>
</dbReference>
<dbReference type="FunFam" id="1.20.150.20:FF:000001">
    <property type="entry name" value="ATP synthase subunit alpha"/>
    <property type="match status" value="1"/>
</dbReference>
<dbReference type="SUPFAM" id="SSF52540">
    <property type="entry name" value="P-loop containing nucleoside triphosphate hydrolases"/>
    <property type="match status" value="1"/>
</dbReference>
<dbReference type="PANTHER" id="PTHR48082">
    <property type="entry name" value="ATP SYNTHASE SUBUNIT ALPHA, MITOCHONDRIAL"/>
    <property type="match status" value="1"/>
</dbReference>